<proteinExistence type="predicted"/>
<accession>A0ABS9IC60</accession>
<name>A0ABS9IC60_9PSED</name>
<protein>
    <submittedName>
        <fullName evidence="1">YkgJ family cysteine cluster protein</fullName>
    </submittedName>
</protein>
<evidence type="ECO:0000313" key="1">
    <source>
        <dbReference type="EMBL" id="MCF7545215.1"/>
    </source>
</evidence>
<sequence>MSDVSPCLNCGACCSQFRVSFFWGECASAGGTVPDELVESISASRVAMIGTDCKSPRCVALVGEVGVKVSCSIYEQRATTCREFDPVWADGEHNSHCDAARAAFGLPPVVLVAA</sequence>
<reference evidence="1" key="1">
    <citation type="submission" date="2022-01" db="EMBL/GenBank/DDBJ databases">
        <title>Pseudomonas sp. nov. isolated from Antarctic regolith.</title>
        <authorList>
            <person name="Novakova D."/>
            <person name="Sedlar K."/>
        </authorList>
    </citation>
    <scope>NUCLEOTIDE SEQUENCE</scope>
    <source>
        <strain evidence="1">P2647</strain>
    </source>
</reference>
<dbReference type="EMBL" id="JAKJXH010000034">
    <property type="protein sequence ID" value="MCF7545215.1"/>
    <property type="molecule type" value="Genomic_DNA"/>
</dbReference>
<organism evidence="1 2">
    <name type="scientific">Pseudomonas petrae</name>
    <dbReference type="NCBI Taxonomy" id="2912190"/>
    <lineage>
        <taxon>Bacteria</taxon>
        <taxon>Pseudomonadati</taxon>
        <taxon>Pseudomonadota</taxon>
        <taxon>Gammaproteobacteria</taxon>
        <taxon>Pseudomonadales</taxon>
        <taxon>Pseudomonadaceae</taxon>
        <taxon>Pseudomonas</taxon>
    </lineage>
</organism>
<dbReference type="Pfam" id="PF03692">
    <property type="entry name" value="CxxCxxCC"/>
    <property type="match status" value="1"/>
</dbReference>
<gene>
    <name evidence="1" type="ORF">L4G47_23755</name>
</gene>
<dbReference type="InterPro" id="IPR005358">
    <property type="entry name" value="Puta_zinc/iron-chelating_dom"/>
</dbReference>
<keyword evidence="2" id="KW-1185">Reference proteome</keyword>
<comment type="caution">
    <text evidence="1">The sequence shown here is derived from an EMBL/GenBank/DDBJ whole genome shotgun (WGS) entry which is preliminary data.</text>
</comment>
<dbReference type="RefSeq" id="WP_237254533.1">
    <property type="nucleotide sequence ID" value="NZ_JAKJXE010000021.1"/>
</dbReference>
<evidence type="ECO:0000313" key="2">
    <source>
        <dbReference type="Proteomes" id="UP001162905"/>
    </source>
</evidence>
<dbReference type="Proteomes" id="UP001162905">
    <property type="component" value="Unassembled WGS sequence"/>
</dbReference>